<feature type="region of interest" description="Disordered" evidence="1">
    <location>
        <begin position="1"/>
        <end position="20"/>
    </location>
</feature>
<proteinExistence type="predicted"/>
<dbReference type="EMBL" id="CP065682">
    <property type="protein sequence ID" value="QPS34691.1"/>
    <property type="molecule type" value="Genomic_DNA"/>
</dbReference>
<evidence type="ECO:0000313" key="3">
    <source>
        <dbReference type="Proteomes" id="UP000594979"/>
    </source>
</evidence>
<reference evidence="2 3" key="1">
    <citation type="submission" date="2020-12" db="EMBL/GenBank/DDBJ databases">
        <title>FDA dAtabase for Regulatory Grade micrObial Sequences (FDA-ARGOS): Supporting development and validation of Infectious Disease Dx tests.</title>
        <authorList>
            <person name="Sproer C."/>
            <person name="Gronow S."/>
            <person name="Severitt S."/>
            <person name="Schroder I."/>
            <person name="Tallon L."/>
            <person name="Sadzewicz L."/>
            <person name="Zhao X."/>
            <person name="Boylan J."/>
            <person name="Ott S."/>
            <person name="Bowen H."/>
            <person name="Vavikolanu K."/>
            <person name="Mehta A."/>
            <person name="Aluvathingal J."/>
            <person name="Nadendla S."/>
            <person name="Lowell S."/>
            <person name="Myers T."/>
            <person name="Yan Y."/>
            <person name="Sichtig H."/>
        </authorList>
    </citation>
    <scope>NUCLEOTIDE SEQUENCE [LARGE SCALE GENOMIC DNA]</scope>
    <source>
        <strain evidence="2 3">FDAARGOS_902</strain>
    </source>
</reference>
<protein>
    <submittedName>
        <fullName evidence="2">Uncharacterized protein</fullName>
    </submittedName>
</protein>
<dbReference type="AlphaFoldDB" id="A0A7T2WNK9"/>
<gene>
    <name evidence="2" type="ORF">I6G59_05080</name>
</gene>
<name>A0A7T2WNK9_9MICO</name>
<dbReference type="Proteomes" id="UP000594979">
    <property type="component" value="Chromosome"/>
</dbReference>
<accession>A0A7T2WNK9</accession>
<evidence type="ECO:0000313" key="2">
    <source>
        <dbReference type="EMBL" id="QPS34691.1"/>
    </source>
</evidence>
<sequence>MTVDRVETQFGPDRQLQIPQTNTPYPGLSLDLVNVAGGPQGSLLATWTDAVERREFVSLPRGQFTVSDRTRLHLEVVAQYAPTGDISAQWETWTDEAMLEYRVLTGRRLLGFTHESAEGDNVFIFDADGTKIRSERLNPGITDVGILCNDAILIAYDRYFEDDQGVVLGLAMYTPALERTDFGDGARYLPSTLAIVENDVAFWDRGSSLIMSSERGRPIWPDLNRQSFGRLEPEWVLHVRGTNRWALAEKASSGSIVIVLGYVDSVRWTTAGVLAIQQPDRFAHQGSLAVCHADSLSFCVGRKWYSMTLDEMFADLLAESEPG</sequence>
<evidence type="ECO:0000256" key="1">
    <source>
        <dbReference type="SAM" id="MobiDB-lite"/>
    </source>
</evidence>
<dbReference type="KEGG" id="bcau:I6G59_05080"/>
<organism evidence="2 3">
    <name type="scientific">Brevibacterium casei</name>
    <dbReference type="NCBI Taxonomy" id="33889"/>
    <lineage>
        <taxon>Bacteria</taxon>
        <taxon>Bacillati</taxon>
        <taxon>Actinomycetota</taxon>
        <taxon>Actinomycetes</taxon>
        <taxon>Micrococcales</taxon>
        <taxon>Brevibacteriaceae</taxon>
        <taxon>Brevibacterium</taxon>
    </lineage>
</organism>
<dbReference type="RefSeq" id="WP_197932236.1">
    <property type="nucleotide sequence ID" value="NZ_CP065682.1"/>
</dbReference>